<keyword evidence="1" id="KW-0195">Cyclin</keyword>
<dbReference type="InterPro" id="IPR006671">
    <property type="entry name" value="Cyclin_N"/>
</dbReference>
<dbReference type="EMBL" id="BFAA01001576">
    <property type="protein sequence ID" value="GCB67526.1"/>
    <property type="molecule type" value="Genomic_DNA"/>
</dbReference>
<dbReference type="SMART" id="SM00385">
    <property type="entry name" value="CYCLIN"/>
    <property type="match status" value="1"/>
</dbReference>
<comment type="caution">
    <text evidence="3">The sequence shown here is derived from an EMBL/GenBank/DDBJ whole genome shotgun (WGS) entry which is preliminary data.</text>
</comment>
<dbReference type="Gene3D" id="1.10.472.10">
    <property type="entry name" value="Cyclin-like"/>
    <property type="match status" value="2"/>
</dbReference>
<dbReference type="InterPro" id="IPR039361">
    <property type="entry name" value="Cyclin"/>
</dbReference>
<dbReference type="AlphaFoldDB" id="A0A401P361"/>
<dbReference type="InterPro" id="IPR013763">
    <property type="entry name" value="Cyclin-like_dom"/>
</dbReference>
<protein>
    <recommendedName>
        <fullName evidence="2">Cyclin-like domain-containing protein</fullName>
    </recommendedName>
</protein>
<evidence type="ECO:0000256" key="1">
    <source>
        <dbReference type="RuleBase" id="RU000383"/>
    </source>
</evidence>
<dbReference type="PANTHER" id="PTHR10177">
    <property type="entry name" value="CYCLINS"/>
    <property type="match status" value="1"/>
</dbReference>
<keyword evidence="4" id="KW-1185">Reference proteome</keyword>
<name>A0A401P361_SCYTO</name>
<dbReference type="InterPro" id="IPR036915">
    <property type="entry name" value="Cyclin-like_sf"/>
</dbReference>
<dbReference type="Proteomes" id="UP000288216">
    <property type="component" value="Unassembled WGS sequence"/>
</dbReference>
<proteinExistence type="inferred from homology"/>
<dbReference type="FunFam" id="1.10.472.10:FF:000006">
    <property type="entry name" value="Cyclin I"/>
    <property type="match status" value="1"/>
</dbReference>
<dbReference type="SUPFAM" id="SSF47954">
    <property type="entry name" value="Cyclin-like"/>
    <property type="match status" value="1"/>
</dbReference>
<evidence type="ECO:0000313" key="3">
    <source>
        <dbReference type="EMBL" id="GCB67526.1"/>
    </source>
</evidence>
<evidence type="ECO:0000313" key="4">
    <source>
        <dbReference type="Proteomes" id="UP000288216"/>
    </source>
</evidence>
<evidence type="ECO:0000259" key="2">
    <source>
        <dbReference type="SMART" id="SM00385"/>
    </source>
</evidence>
<dbReference type="Pfam" id="PF00134">
    <property type="entry name" value="Cyclin_N"/>
    <property type="match status" value="1"/>
</dbReference>
<dbReference type="OMA" id="CFYIAIK"/>
<comment type="similarity">
    <text evidence="1">Belongs to the cyclin family.</text>
</comment>
<gene>
    <name evidence="3" type="ORF">scyTo_0005145</name>
</gene>
<feature type="domain" description="Cyclin-like" evidence="2">
    <location>
        <begin position="85"/>
        <end position="171"/>
    </location>
</feature>
<accession>A0A401P361</accession>
<sequence>MLKTSDRRKDAFVIYRTGVWGKSREMIGIDTQGASSEILALVNQLNVQLEQEPKYQPRINGLKVIETPHENGIRMTVQLRELEVKDLLSLSQFFGFSTDAFVLATSLLDRFLGLMKVQPKHLCCVGLCCFYLAVKATEEEHSIPLASDLIRISQCRFTVSDMMRMENIILEKLHWKVKGPTVLNFLRLYHKLILNCSSSERDKMLNLERLESQLKACNCRFIFSKTKGSILALSVLALEVQTQKLHELTETIESLRQHSKINDHDLLHWRARVAECLAEYSSSRCSRPSHKKLKWIVSRRTSRQLQSYHHITPLPTIPEASTCTEREP</sequence>
<reference evidence="3 4" key="1">
    <citation type="journal article" date="2018" name="Nat. Ecol. Evol.">
        <title>Shark genomes provide insights into elasmobranch evolution and the origin of vertebrates.</title>
        <authorList>
            <person name="Hara Y"/>
            <person name="Yamaguchi K"/>
            <person name="Onimaru K"/>
            <person name="Kadota M"/>
            <person name="Koyanagi M"/>
            <person name="Keeley SD"/>
            <person name="Tatsumi K"/>
            <person name="Tanaka K"/>
            <person name="Motone F"/>
            <person name="Kageyama Y"/>
            <person name="Nozu R"/>
            <person name="Adachi N"/>
            <person name="Nishimura O"/>
            <person name="Nakagawa R"/>
            <person name="Tanegashima C"/>
            <person name="Kiyatake I"/>
            <person name="Matsumoto R"/>
            <person name="Murakumo K"/>
            <person name="Nishida K"/>
            <person name="Terakita A"/>
            <person name="Kuratani S"/>
            <person name="Sato K"/>
            <person name="Hyodo S Kuraku.S."/>
        </authorList>
    </citation>
    <scope>NUCLEOTIDE SEQUENCE [LARGE SCALE GENOMIC DNA]</scope>
</reference>
<dbReference type="OrthoDB" id="769138at2759"/>
<organism evidence="3 4">
    <name type="scientific">Scyliorhinus torazame</name>
    <name type="common">Cloudy catshark</name>
    <name type="synonym">Catulus torazame</name>
    <dbReference type="NCBI Taxonomy" id="75743"/>
    <lineage>
        <taxon>Eukaryota</taxon>
        <taxon>Metazoa</taxon>
        <taxon>Chordata</taxon>
        <taxon>Craniata</taxon>
        <taxon>Vertebrata</taxon>
        <taxon>Chondrichthyes</taxon>
        <taxon>Elasmobranchii</taxon>
        <taxon>Galeomorphii</taxon>
        <taxon>Galeoidea</taxon>
        <taxon>Carcharhiniformes</taxon>
        <taxon>Scyliorhinidae</taxon>
        <taxon>Scyliorhinus</taxon>
    </lineage>
</organism>
<dbReference type="STRING" id="75743.A0A401P361"/>